<evidence type="ECO:0000313" key="12">
    <source>
        <dbReference type="Proteomes" id="UP000007151"/>
    </source>
</evidence>
<dbReference type="GO" id="GO:0007167">
    <property type="term" value="P:enzyme-linked receptor protein signaling pathway"/>
    <property type="evidence" value="ECO:0007669"/>
    <property type="project" value="TreeGrafter"/>
</dbReference>
<dbReference type="FunFam" id="3.30.505.10:FF:000044">
    <property type="entry name" value="Tyrosine-protein kinase"/>
    <property type="match status" value="1"/>
</dbReference>
<sequence length="658" mass="75953">MVSEGALPVVWCMRDNQLVPHQVSGVKLQGAVTGAHIAAVSDFLRMVAGTPIILQPPVVHNNIDNEISKDNTIRRRKMSMQLEVPCVFLSESALQKAKCRHNSLDEQVIFENCSTSTTKNIDVDQLSNTKIKNPRYEDRHGSDKDMFPQRITRIIELNDTTNESDKEPLQRITKIIEFENDKLLSPVSIDEDNEVPQKITRIIEFNEENTFSSLTNSIDDLTRECTQKIPRILEPSKENVFPSMAKIIEMENEKSNERRISLTSEREISCGITENCTENEIIRSKPLQRSRFSVDSSCSENSYANIDTIKSLQDVRKEDTLEFSTNTESITTSKPTIRSRFRRKKTSVCSIGSSDCDDEIDVIFKSKPKSSQWVSLDWIPPPIEEPVIAQVCDKNDFISKWIAEQNSQDSGIVPDERRKSLPPKSNEVYIQNMRRFSDGLQICKEDAASDSPATVKWKWHDIVKRHLQLLKNDKGFRRQRGSWIRTARRLSGTNDNKFSELPLDTYMKLNTMPWYFRKIKRIEAEKKLLLPENEHGAFLIRDSESRHNDFSLSVRDGDTVKHYRIRQLDEGGFFIARRTTFRTLQELVEHYSKDADGLCVSLNKPCVQVWFTVFVAFLNQKRIKCDSGYDDKIYDSRRTILWTRENYTQGLFLNSTKP</sequence>
<dbReference type="KEGG" id="dpl:KGM_211780"/>
<evidence type="ECO:0000313" key="11">
    <source>
        <dbReference type="EMBL" id="OWR46067.1"/>
    </source>
</evidence>
<name>A0A212EX88_DANPL</name>
<dbReference type="GO" id="GO:0004715">
    <property type="term" value="F:non-membrane spanning protein tyrosine kinase activity"/>
    <property type="evidence" value="ECO:0007669"/>
    <property type="project" value="UniProtKB-EC"/>
</dbReference>
<keyword evidence="4" id="KW-0547">Nucleotide-binding</keyword>
<dbReference type="GO" id="GO:0030971">
    <property type="term" value="F:receptor tyrosine kinase binding"/>
    <property type="evidence" value="ECO:0007669"/>
    <property type="project" value="TreeGrafter"/>
</dbReference>
<dbReference type="GO" id="GO:0005524">
    <property type="term" value="F:ATP binding"/>
    <property type="evidence" value="ECO:0007669"/>
    <property type="project" value="UniProtKB-KW"/>
</dbReference>
<dbReference type="Gene3D" id="3.30.505.10">
    <property type="entry name" value="SH2 domain"/>
    <property type="match status" value="1"/>
</dbReference>
<dbReference type="PRINTS" id="PR00401">
    <property type="entry name" value="SH2DOMAIN"/>
</dbReference>
<dbReference type="GO" id="GO:0016477">
    <property type="term" value="P:cell migration"/>
    <property type="evidence" value="ECO:0007669"/>
    <property type="project" value="TreeGrafter"/>
</dbReference>
<feature type="domain" description="SH2" evidence="10">
    <location>
        <begin position="514"/>
        <end position="606"/>
    </location>
</feature>
<dbReference type="InterPro" id="IPR051184">
    <property type="entry name" value="Tyrosine-phos_adapter"/>
</dbReference>
<keyword evidence="6" id="KW-0067">ATP-binding</keyword>
<evidence type="ECO:0000256" key="9">
    <source>
        <dbReference type="PROSITE-ProRule" id="PRU00191"/>
    </source>
</evidence>
<dbReference type="GO" id="GO:0005737">
    <property type="term" value="C:cytoplasm"/>
    <property type="evidence" value="ECO:0007669"/>
    <property type="project" value="TreeGrafter"/>
</dbReference>
<dbReference type="InterPro" id="IPR000980">
    <property type="entry name" value="SH2"/>
</dbReference>
<dbReference type="PANTHER" id="PTHR19969">
    <property type="entry name" value="SH2-SH3 ADAPTOR PROTEIN-RELATED"/>
    <property type="match status" value="1"/>
</dbReference>
<dbReference type="SMART" id="SM00252">
    <property type="entry name" value="SH2"/>
    <property type="match status" value="1"/>
</dbReference>
<dbReference type="AlphaFoldDB" id="A0A212EX88"/>
<protein>
    <recommendedName>
        <fullName evidence="1">non-specific protein-tyrosine kinase</fullName>
        <ecNumber evidence="1">2.7.10.2</ecNumber>
    </recommendedName>
</protein>
<dbReference type="eggNOG" id="KOG0197">
    <property type="taxonomic scope" value="Eukaryota"/>
</dbReference>
<dbReference type="InParanoid" id="A0A212EX88"/>
<evidence type="ECO:0000259" key="10">
    <source>
        <dbReference type="PROSITE" id="PS50001"/>
    </source>
</evidence>
<evidence type="ECO:0000256" key="2">
    <source>
        <dbReference type="ARBA" id="ARBA00022443"/>
    </source>
</evidence>
<keyword evidence="2" id="KW-0728">SH3 domain</keyword>
<dbReference type="Proteomes" id="UP000007151">
    <property type="component" value="Unassembled WGS sequence"/>
</dbReference>
<evidence type="ECO:0000256" key="5">
    <source>
        <dbReference type="ARBA" id="ARBA00022777"/>
    </source>
</evidence>
<gene>
    <name evidence="11" type="ORF">KGM_211780</name>
</gene>
<accession>A0A212EX88</accession>
<keyword evidence="8" id="KW-0829">Tyrosine-protein kinase</keyword>
<reference evidence="11 12" key="1">
    <citation type="journal article" date="2011" name="Cell">
        <title>The monarch butterfly genome yields insights into long-distance migration.</title>
        <authorList>
            <person name="Zhan S."/>
            <person name="Merlin C."/>
            <person name="Boore J.L."/>
            <person name="Reppert S.M."/>
        </authorList>
    </citation>
    <scope>NUCLEOTIDE SEQUENCE [LARGE SCALE GENOMIC DNA]</scope>
    <source>
        <strain evidence="11">F-2</strain>
    </source>
</reference>
<evidence type="ECO:0000256" key="1">
    <source>
        <dbReference type="ARBA" id="ARBA00011903"/>
    </source>
</evidence>
<keyword evidence="7 9" id="KW-0727">SH2 domain</keyword>
<evidence type="ECO:0000256" key="3">
    <source>
        <dbReference type="ARBA" id="ARBA00022679"/>
    </source>
</evidence>
<keyword evidence="12" id="KW-1185">Reference proteome</keyword>
<keyword evidence="3" id="KW-0808">Transferase</keyword>
<dbReference type="SUPFAM" id="SSF55550">
    <property type="entry name" value="SH2 domain"/>
    <property type="match status" value="1"/>
</dbReference>
<dbReference type="EC" id="2.7.10.2" evidence="1"/>
<proteinExistence type="predicted"/>
<evidence type="ECO:0000256" key="7">
    <source>
        <dbReference type="ARBA" id="ARBA00022999"/>
    </source>
</evidence>
<organism evidence="11 12">
    <name type="scientific">Danaus plexippus plexippus</name>
    <dbReference type="NCBI Taxonomy" id="278856"/>
    <lineage>
        <taxon>Eukaryota</taxon>
        <taxon>Metazoa</taxon>
        <taxon>Ecdysozoa</taxon>
        <taxon>Arthropoda</taxon>
        <taxon>Hexapoda</taxon>
        <taxon>Insecta</taxon>
        <taxon>Pterygota</taxon>
        <taxon>Neoptera</taxon>
        <taxon>Endopterygota</taxon>
        <taxon>Lepidoptera</taxon>
        <taxon>Glossata</taxon>
        <taxon>Ditrysia</taxon>
        <taxon>Papilionoidea</taxon>
        <taxon>Nymphalidae</taxon>
        <taxon>Danainae</taxon>
        <taxon>Danaini</taxon>
        <taxon>Danaina</taxon>
        <taxon>Danaus</taxon>
        <taxon>Danaus</taxon>
    </lineage>
</organism>
<evidence type="ECO:0000256" key="6">
    <source>
        <dbReference type="ARBA" id="ARBA00022840"/>
    </source>
</evidence>
<dbReference type="InterPro" id="IPR036860">
    <property type="entry name" value="SH2_dom_sf"/>
</dbReference>
<evidence type="ECO:0000256" key="4">
    <source>
        <dbReference type="ARBA" id="ARBA00022741"/>
    </source>
</evidence>
<evidence type="ECO:0000256" key="8">
    <source>
        <dbReference type="ARBA" id="ARBA00023137"/>
    </source>
</evidence>
<dbReference type="PANTHER" id="PTHR19969:SF15">
    <property type="entry name" value="SRC-LIKE-ADAPTER 2 ISOFORM X1"/>
    <property type="match status" value="1"/>
</dbReference>
<dbReference type="Pfam" id="PF00017">
    <property type="entry name" value="SH2"/>
    <property type="match status" value="1"/>
</dbReference>
<dbReference type="STRING" id="278856.A0A212EX88"/>
<dbReference type="EMBL" id="AGBW02011827">
    <property type="protein sequence ID" value="OWR46067.1"/>
    <property type="molecule type" value="Genomic_DNA"/>
</dbReference>
<dbReference type="PROSITE" id="PS50001">
    <property type="entry name" value="SH2"/>
    <property type="match status" value="1"/>
</dbReference>
<keyword evidence="5 11" id="KW-0418">Kinase</keyword>
<dbReference type="GO" id="GO:0035591">
    <property type="term" value="F:signaling adaptor activity"/>
    <property type="evidence" value="ECO:0007669"/>
    <property type="project" value="TreeGrafter"/>
</dbReference>
<comment type="caution">
    <text evidence="11">The sequence shown here is derived from an EMBL/GenBank/DDBJ whole genome shotgun (WGS) entry which is preliminary data.</text>
</comment>